<accession>A0A5N8XP06</accession>
<comment type="caution">
    <text evidence="4">The sequence shown here is derived from an EMBL/GenBank/DDBJ whole genome shotgun (WGS) entry which is preliminary data.</text>
</comment>
<dbReference type="AlphaFoldDB" id="A0A5N8XP06"/>
<dbReference type="InterPro" id="IPR029045">
    <property type="entry name" value="ClpP/crotonase-like_dom_sf"/>
</dbReference>
<dbReference type="InterPro" id="IPR005793">
    <property type="entry name" value="Formyl_trans_C"/>
</dbReference>
<dbReference type="Pfam" id="PF00378">
    <property type="entry name" value="ECH_1"/>
    <property type="match status" value="1"/>
</dbReference>
<dbReference type="Gene3D" id="3.40.50.12230">
    <property type="match status" value="1"/>
</dbReference>
<feature type="region of interest" description="Disordered" evidence="1">
    <location>
        <begin position="273"/>
        <end position="296"/>
    </location>
</feature>
<evidence type="ECO:0000256" key="1">
    <source>
        <dbReference type="SAM" id="MobiDB-lite"/>
    </source>
</evidence>
<keyword evidence="5" id="KW-1185">Reference proteome</keyword>
<evidence type="ECO:0000259" key="2">
    <source>
        <dbReference type="Pfam" id="PF00551"/>
    </source>
</evidence>
<dbReference type="SUPFAM" id="SSF53328">
    <property type="entry name" value="Formyltransferase"/>
    <property type="match status" value="1"/>
</dbReference>
<dbReference type="PANTHER" id="PTHR43388">
    <property type="entry name" value="HYDROGENASE MATURATION FACTOR HOXX"/>
    <property type="match status" value="1"/>
</dbReference>
<dbReference type="EMBL" id="VJZC01000274">
    <property type="protein sequence ID" value="MPY61139.1"/>
    <property type="molecule type" value="Genomic_DNA"/>
</dbReference>
<gene>
    <name evidence="4" type="ORF">FNH08_29565</name>
</gene>
<dbReference type="CDD" id="cd08650">
    <property type="entry name" value="FMT_core_HypX_N"/>
    <property type="match status" value="1"/>
</dbReference>
<dbReference type="RefSeq" id="WP_152774584.1">
    <property type="nucleotide sequence ID" value="NZ_VJZC01000274.1"/>
</dbReference>
<evidence type="ECO:0000313" key="4">
    <source>
        <dbReference type="EMBL" id="MPY61139.1"/>
    </source>
</evidence>
<dbReference type="InterPro" id="IPR011034">
    <property type="entry name" value="Formyl_transferase-like_C_sf"/>
</dbReference>
<dbReference type="CDD" id="cd06558">
    <property type="entry name" value="crotonase-like"/>
    <property type="match status" value="1"/>
</dbReference>
<protein>
    <submittedName>
        <fullName evidence="4">Hydrogenase maturation protein</fullName>
    </submittedName>
</protein>
<feature type="compositionally biased region" description="Polar residues" evidence="1">
    <location>
        <begin position="284"/>
        <end position="296"/>
    </location>
</feature>
<organism evidence="4 5">
    <name type="scientific">Streptomyces spongiae</name>
    <dbReference type="NCBI Taxonomy" id="565072"/>
    <lineage>
        <taxon>Bacteria</taxon>
        <taxon>Bacillati</taxon>
        <taxon>Actinomycetota</taxon>
        <taxon>Actinomycetes</taxon>
        <taxon>Kitasatosporales</taxon>
        <taxon>Streptomycetaceae</taxon>
        <taxon>Streptomyces</taxon>
    </lineage>
</organism>
<feature type="domain" description="Formyl transferase C-terminal" evidence="3">
    <location>
        <begin position="170"/>
        <end position="252"/>
    </location>
</feature>
<dbReference type="Pfam" id="PF00551">
    <property type="entry name" value="Formyl_trans_N"/>
    <property type="match status" value="1"/>
</dbReference>
<dbReference type="InterPro" id="IPR047180">
    <property type="entry name" value="HoxX-like"/>
</dbReference>
<dbReference type="InterPro" id="IPR009188">
    <property type="entry name" value="NiFe-hyd_mat_HypX/HoxX"/>
</dbReference>
<evidence type="ECO:0000259" key="3">
    <source>
        <dbReference type="Pfam" id="PF02911"/>
    </source>
</evidence>
<dbReference type="InterPro" id="IPR002376">
    <property type="entry name" value="Formyl_transf_N"/>
</dbReference>
<proteinExistence type="predicted"/>
<dbReference type="Gene3D" id="3.90.226.10">
    <property type="entry name" value="2-enoyl-CoA Hydratase, Chain A, domain 1"/>
    <property type="match status" value="1"/>
</dbReference>
<dbReference type="Proteomes" id="UP000400924">
    <property type="component" value="Unassembled WGS sequence"/>
</dbReference>
<sequence length="579" mass="63509">MRILLLASAFNSLTQRVFAELRDLGHAVAVELALGDDQHLTAAVRRHDPDLIIAPMLTTAVPEEVWSACPCLIVHPGPPGDRGPSSLDRAVQQGLAQWGVTVLEAVAEMDAGPVWASADFPVPPDVGKSDLYRGELADAASRAVLLAVERFASGTYEPAMPATHTWQSYLRQEERRIDWPHDTTETVLRKLRAADSQPGVLDTFLGTEWYLHGGHPEPHLTGTPGELLATHHGAICRATTDGAVWIPELRPRRRPGDQARFKLPAVTALGNWPPLKGRGELREQPTTTESHQRTRGSYSDITYEEQGTVGFLRFHFPGGAMSTDQCRRLLTAYRETRTRPIDLLVIGGRRDFFSNGIHLNVIDAAHDPAAESLANIEAIDDLVEEILTTTDRLVVAALPGNAAAGGAMLALAADEVWCRGGAVLNPHYRLMGLYGSEYWTYTLPRRVGPEAAARLTEDALPLTATAARALGLVDRVVECGPGEFAREVARMAARLARSEGLPARLGAKKAARERDEAVRPLRAYRADELRRMRSVFDDPAAPYHALRSAFVRKRRPKETPEHLRTATREHPRTECPNGG</sequence>
<dbReference type="SUPFAM" id="SSF50486">
    <property type="entry name" value="FMT C-terminal domain-like"/>
    <property type="match status" value="1"/>
</dbReference>
<dbReference type="PANTHER" id="PTHR43388:SF1">
    <property type="entry name" value="HYDROGENASE MATURATION FACTOR HOXX"/>
    <property type="match status" value="1"/>
</dbReference>
<evidence type="ECO:0000313" key="5">
    <source>
        <dbReference type="Proteomes" id="UP000400924"/>
    </source>
</evidence>
<dbReference type="InterPro" id="IPR001753">
    <property type="entry name" value="Enoyl-CoA_hydra/iso"/>
</dbReference>
<reference evidence="4 5" key="1">
    <citation type="submission" date="2019-07" db="EMBL/GenBank/DDBJ databases">
        <title>New species of Amycolatopsis and Streptomyces.</title>
        <authorList>
            <person name="Duangmal K."/>
            <person name="Teo W.F.A."/>
            <person name="Lipun K."/>
        </authorList>
    </citation>
    <scope>NUCLEOTIDE SEQUENCE [LARGE SCALE GENOMIC DNA]</scope>
    <source>
        <strain evidence="4 5">NBRC 106415</strain>
    </source>
</reference>
<dbReference type="InterPro" id="IPR036477">
    <property type="entry name" value="Formyl_transf_N_sf"/>
</dbReference>
<name>A0A5N8XP06_9ACTN</name>
<feature type="region of interest" description="Disordered" evidence="1">
    <location>
        <begin position="551"/>
        <end position="579"/>
    </location>
</feature>
<dbReference type="OrthoDB" id="580992at2"/>
<feature type="domain" description="Formyl transferase N-terminal" evidence="2">
    <location>
        <begin position="37"/>
        <end position="139"/>
    </location>
</feature>
<dbReference type="PIRSF" id="PIRSF006787">
    <property type="entry name" value="Hydrgn_mat_HoxX"/>
    <property type="match status" value="1"/>
</dbReference>
<dbReference type="SUPFAM" id="SSF52096">
    <property type="entry name" value="ClpP/crotonase"/>
    <property type="match status" value="1"/>
</dbReference>
<dbReference type="Pfam" id="PF02911">
    <property type="entry name" value="Formyl_trans_C"/>
    <property type="match status" value="1"/>
</dbReference>
<dbReference type="GO" id="GO:0003824">
    <property type="term" value="F:catalytic activity"/>
    <property type="evidence" value="ECO:0007669"/>
    <property type="project" value="InterPro"/>
</dbReference>
<feature type="compositionally biased region" description="Basic and acidic residues" evidence="1">
    <location>
        <begin position="557"/>
        <end position="573"/>
    </location>
</feature>
<dbReference type="CDD" id="cd08701">
    <property type="entry name" value="FMT_C_HypX"/>
    <property type="match status" value="1"/>
</dbReference>